<name>A0A076LQB1_9GAMM</name>
<gene>
    <name evidence="1" type="ORF">ETEE_1350</name>
</gene>
<dbReference type="GeneID" id="33938990"/>
<dbReference type="SMR" id="A0A076LQB1"/>
<dbReference type="RefSeq" id="WP_034164839.1">
    <property type="nucleotide sequence ID" value="NZ_CP006664.1"/>
</dbReference>
<dbReference type="Gene3D" id="1.10.287.390">
    <property type="match status" value="1"/>
</dbReference>
<dbReference type="Gene3D" id="3.30.1460.10">
    <property type="match status" value="1"/>
</dbReference>
<dbReference type="KEGG" id="ete:ETEE_1350"/>
<dbReference type="Proteomes" id="UP000028681">
    <property type="component" value="Chromosome"/>
</dbReference>
<evidence type="ECO:0000313" key="2">
    <source>
        <dbReference type="Proteomes" id="UP000028681"/>
    </source>
</evidence>
<accession>A0A076LQB1</accession>
<sequence length="156" mass="17683">MSSRAQVLLESLSKRVGIDGLCFNEYKLCSFFIDDLYCVSLSDASDEHMMIYGVCGKFPINEQGFALEILNANLWFAESGGPHLCYESGSESLLLALRVNLDHCTTDKLENEIEHVVNAMENLYLVFHNQGIELKNDLLNVSPFEKMEIKNYFSAR</sequence>
<reference evidence="1 2" key="1">
    <citation type="journal article" date="2012" name="PLoS ONE">
        <title>Edwardsiella comparative phylogenomics reveal the new intra/inter-species taxonomic relationships, virulence evolution and niche adaptation mechanisms.</title>
        <authorList>
            <person name="Yang M."/>
            <person name="Lv Y."/>
            <person name="Xiao J."/>
            <person name="Wu H."/>
            <person name="Zheng H."/>
            <person name="Liu Q."/>
            <person name="Zhang Y."/>
            <person name="Wang Q."/>
        </authorList>
    </citation>
    <scope>NUCLEOTIDE SEQUENCE [LARGE SCALE GENOMIC DNA]</scope>
    <source>
        <strain evidence="2">080813</strain>
    </source>
</reference>
<organism evidence="1 2">
    <name type="scientific">Edwardsiella anguillarum ET080813</name>
    <dbReference type="NCBI Taxonomy" id="667120"/>
    <lineage>
        <taxon>Bacteria</taxon>
        <taxon>Pseudomonadati</taxon>
        <taxon>Pseudomonadota</taxon>
        <taxon>Gammaproteobacteria</taxon>
        <taxon>Enterobacterales</taxon>
        <taxon>Hafniaceae</taxon>
        <taxon>Edwardsiella</taxon>
    </lineage>
</organism>
<evidence type="ECO:0000313" key="1">
    <source>
        <dbReference type="EMBL" id="AIJ07804.1"/>
    </source>
</evidence>
<protein>
    <submittedName>
        <fullName evidence="1">Tir chaperone</fullName>
    </submittedName>
</protein>
<dbReference type="HOGENOM" id="CLU_1683457_0_0_6"/>
<dbReference type="Pfam" id="PF05932">
    <property type="entry name" value="CesT"/>
    <property type="match status" value="1"/>
</dbReference>
<dbReference type="GO" id="GO:0030254">
    <property type="term" value="P:protein secretion by the type III secretion system"/>
    <property type="evidence" value="ECO:0007669"/>
    <property type="project" value="InterPro"/>
</dbReference>
<dbReference type="SUPFAM" id="SSF69635">
    <property type="entry name" value="Type III secretory system chaperone-like"/>
    <property type="match status" value="1"/>
</dbReference>
<dbReference type="EMBL" id="CP006664">
    <property type="protein sequence ID" value="AIJ07804.1"/>
    <property type="molecule type" value="Genomic_DNA"/>
</dbReference>
<dbReference type="InterPro" id="IPR010261">
    <property type="entry name" value="Tir_chaperone"/>
</dbReference>
<proteinExistence type="predicted"/>
<dbReference type="AlphaFoldDB" id="A0A076LQB1"/>